<dbReference type="EMBL" id="QBKQ01000001">
    <property type="protein sequence ID" value="PTX44450.1"/>
    <property type="molecule type" value="Genomic_DNA"/>
</dbReference>
<name>A0A2T6AKW4_9FLAO</name>
<comment type="caution">
    <text evidence="1">The sequence shown here is derived from an EMBL/GenBank/DDBJ whole genome shotgun (WGS) entry which is preliminary data.</text>
</comment>
<proteinExistence type="predicted"/>
<sequence length="353" mass="37355">MKKINHPIHAAPLKFLTSAIFLIFLMFTSCSPEPGLGELPSEYLVNASAKLSEPGEPELFLSGFQGASGSTIGPGGDLFVTEGATGTISRVDLKTGDISTFATGLPPSIIGIGGANDIVFIDDTAYVIVTLVGPQFGTEDIVGIYRIDGPETFTVIADIGAFSVENPPKTDFFVTMGVQYSIEFYRGGFLVADGHHNRVLEVTTEGDISVFQEFGNIVPTGLDVLGHTVYMAEAGPVPHNPEDGKVVAFGPNSSDVTTIASGARLLVDVEFGRGRSLFALSQGIWNEEGEGSPAFPDTGSLVQVQDDGTFSIVADGLDRPTSMEIVHNKAYIVTLMGDIWTVDNISAPPYGKN</sequence>
<dbReference type="OrthoDB" id="657282at2"/>
<dbReference type="NCBIfam" id="NF033206">
    <property type="entry name" value="ScyE_fam"/>
    <property type="match status" value="1"/>
</dbReference>
<dbReference type="PROSITE" id="PS51257">
    <property type="entry name" value="PROKAR_LIPOPROTEIN"/>
    <property type="match status" value="1"/>
</dbReference>
<keyword evidence="2" id="KW-1185">Reference proteome</keyword>
<dbReference type="InterPro" id="IPR048031">
    <property type="entry name" value="ScyD/ScyE-like"/>
</dbReference>
<evidence type="ECO:0008006" key="3">
    <source>
        <dbReference type="Google" id="ProtNLM"/>
    </source>
</evidence>
<dbReference type="SUPFAM" id="SSF63829">
    <property type="entry name" value="Calcium-dependent phosphotriesterase"/>
    <property type="match status" value="1"/>
</dbReference>
<dbReference type="Proteomes" id="UP000244174">
    <property type="component" value="Unassembled WGS sequence"/>
</dbReference>
<evidence type="ECO:0000313" key="1">
    <source>
        <dbReference type="EMBL" id="PTX44450.1"/>
    </source>
</evidence>
<evidence type="ECO:0000313" key="2">
    <source>
        <dbReference type="Proteomes" id="UP000244174"/>
    </source>
</evidence>
<protein>
    <recommendedName>
        <fullName evidence="3">ScyD/ScyE family protein</fullName>
    </recommendedName>
</protein>
<organism evidence="1 2">
    <name type="scientific">Christiangramia gaetbulicola</name>
    <dbReference type="NCBI Taxonomy" id="703340"/>
    <lineage>
        <taxon>Bacteria</taxon>
        <taxon>Pseudomonadati</taxon>
        <taxon>Bacteroidota</taxon>
        <taxon>Flavobacteriia</taxon>
        <taxon>Flavobacteriales</taxon>
        <taxon>Flavobacteriaceae</taxon>
        <taxon>Christiangramia</taxon>
    </lineage>
</organism>
<accession>A0A2T6AKW4</accession>
<dbReference type="AlphaFoldDB" id="A0A2T6AKW4"/>
<gene>
    <name evidence="1" type="ORF">C8P64_0429</name>
</gene>
<reference evidence="1 2" key="1">
    <citation type="submission" date="2018-04" db="EMBL/GenBank/DDBJ databases">
        <title>Genomic Encyclopedia of Archaeal and Bacterial Type Strains, Phase II (KMG-II): from individual species to whole genera.</title>
        <authorList>
            <person name="Goeker M."/>
        </authorList>
    </citation>
    <scope>NUCLEOTIDE SEQUENCE [LARGE SCALE GENOMIC DNA]</scope>
    <source>
        <strain evidence="1 2">DSM 23082</strain>
    </source>
</reference>